<name>A0AAD1SPY2_PELCU</name>
<feature type="domain" description="IMD" evidence="10">
    <location>
        <begin position="1"/>
        <end position="118"/>
    </location>
</feature>
<keyword evidence="5" id="KW-0175">Coiled coil</keyword>
<evidence type="ECO:0000256" key="4">
    <source>
        <dbReference type="ARBA" id="ARBA00022553"/>
    </source>
</evidence>
<dbReference type="SUPFAM" id="SSF103657">
    <property type="entry name" value="BAR/IMD domain-like"/>
    <property type="match status" value="1"/>
</dbReference>
<dbReference type="InterPro" id="IPR013606">
    <property type="entry name" value="I-BAR_dom"/>
</dbReference>
<dbReference type="PROSITE" id="PS51338">
    <property type="entry name" value="IMD"/>
    <property type="match status" value="1"/>
</dbReference>
<dbReference type="GO" id="GO:0005829">
    <property type="term" value="C:cytosol"/>
    <property type="evidence" value="ECO:0007669"/>
    <property type="project" value="TreeGrafter"/>
</dbReference>
<proteinExistence type="predicted"/>
<evidence type="ECO:0000256" key="8">
    <source>
        <dbReference type="SAM" id="MobiDB-lite"/>
    </source>
</evidence>
<dbReference type="InterPro" id="IPR001452">
    <property type="entry name" value="SH3_domain"/>
</dbReference>
<dbReference type="Pfam" id="PF08397">
    <property type="entry name" value="IMD"/>
    <property type="match status" value="1"/>
</dbReference>
<dbReference type="EMBL" id="OW240918">
    <property type="protein sequence ID" value="CAH2307166.1"/>
    <property type="molecule type" value="Genomic_DNA"/>
</dbReference>
<dbReference type="AlphaFoldDB" id="A0AAD1SPY2"/>
<evidence type="ECO:0000256" key="5">
    <source>
        <dbReference type="ARBA" id="ARBA00023054"/>
    </source>
</evidence>
<gene>
    <name evidence="11" type="ORF">PECUL_23A050469</name>
</gene>
<dbReference type="InterPro" id="IPR036028">
    <property type="entry name" value="SH3-like_dom_sf"/>
</dbReference>
<reference evidence="11" key="1">
    <citation type="submission" date="2022-03" db="EMBL/GenBank/DDBJ databases">
        <authorList>
            <person name="Alioto T."/>
            <person name="Alioto T."/>
            <person name="Gomez Garrido J."/>
        </authorList>
    </citation>
    <scope>NUCLEOTIDE SEQUENCE</scope>
</reference>
<feature type="region of interest" description="Disordered" evidence="8">
    <location>
        <begin position="208"/>
        <end position="236"/>
    </location>
</feature>
<dbReference type="SMART" id="SM00326">
    <property type="entry name" value="SH3"/>
    <property type="match status" value="1"/>
</dbReference>
<evidence type="ECO:0000256" key="6">
    <source>
        <dbReference type="ARBA" id="ARBA00023212"/>
    </source>
</evidence>
<keyword evidence="3" id="KW-0963">Cytoplasm</keyword>
<evidence type="ECO:0000256" key="7">
    <source>
        <dbReference type="PROSITE-ProRule" id="PRU00192"/>
    </source>
</evidence>
<keyword evidence="12" id="KW-1185">Reference proteome</keyword>
<keyword evidence="4" id="KW-0597">Phosphoprotein</keyword>
<keyword evidence="2 7" id="KW-0728">SH3 domain</keyword>
<dbReference type="PANTHER" id="PTHR14206">
    <property type="entry name" value="BRAIN-SPECIFIC ANGIOGENESIS INHIBITOR 1-ASSOCIATED PROTEIN 2"/>
    <property type="match status" value="1"/>
</dbReference>
<evidence type="ECO:0000259" key="9">
    <source>
        <dbReference type="PROSITE" id="PS50002"/>
    </source>
</evidence>
<feature type="compositionally biased region" description="Polar residues" evidence="8">
    <location>
        <begin position="440"/>
        <end position="453"/>
    </location>
</feature>
<dbReference type="GO" id="GO:0005654">
    <property type="term" value="C:nucleoplasm"/>
    <property type="evidence" value="ECO:0007669"/>
    <property type="project" value="TreeGrafter"/>
</dbReference>
<evidence type="ECO:0000259" key="10">
    <source>
        <dbReference type="PROSITE" id="PS51338"/>
    </source>
</evidence>
<organism evidence="11 12">
    <name type="scientific">Pelobates cultripes</name>
    <name type="common">Western spadefoot toad</name>
    <dbReference type="NCBI Taxonomy" id="61616"/>
    <lineage>
        <taxon>Eukaryota</taxon>
        <taxon>Metazoa</taxon>
        <taxon>Chordata</taxon>
        <taxon>Craniata</taxon>
        <taxon>Vertebrata</taxon>
        <taxon>Euteleostomi</taxon>
        <taxon>Amphibia</taxon>
        <taxon>Batrachia</taxon>
        <taxon>Anura</taxon>
        <taxon>Pelobatoidea</taxon>
        <taxon>Pelobatidae</taxon>
        <taxon>Pelobates</taxon>
    </lineage>
</organism>
<feature type="compositionally biased region" description="Basic residues" evidence="8">
    <location>
        <begin position="224"/>
        <end position="236"/>
    </location>
</feature>
<keyword evidence="6" id="KW-0206">Cytoskeleton</keyword>
<dbReference type="InterPro" id="IPR027267">
    <property type="entry name" value="AH/BAR_dom_sf"/>
</dbReference>
<dbReference type="SUPFAM" id="SSF50044">
    <property type="entry name" value="SH3-domain"/>
    <property type="match status" value="1"/>
</dbReference>
<dbReference type="PROSITE" id="PS50002">
    <property type="entry name" value="SH3"/>
    <property type="match status" value="1"/>
</dbReference>
<evidence type="ECO:0000256" key="1">
    <source>
        <dbReference type="ARBA" id="ARBA00004245"/>
    </source>
</evidence>
<dbReference type="GO" id="GO:0051764">
    <property type="term" value="P:actin crosslink formation"/>
    <property type="evidence" value="ECO:0007669"/>
    <property type="project" value="TreeGrafter"/>
</dbReference>
<evidence type="ECO:0000313" key="11">
    <source>
        <dbReference type="EMBL" id="CAH2307166.1"/>
    </source>
</evidence>
<dbReference type="GO" id="GO:0007009">
    <property type="term" value="P:plasma membrane organization"/>
    <property type="evidence" value="ECO:0007669"/>
    <property type="project" value="InterPro"/>
</dbReference>
<feature type="compositionally biased region" description="Basic and acidic residues" evidence="8">
    <location>
        <begin position="210"/>
        <end position="221"/>
    </location>
</feature>
<dbReference type="PANTHER" id="PTHR14206:SF4">
    <property type="entry name" value="BRAIN-SPECIFIC ANGIOGENESIS INHIBITOR 1-ASSOCIATED PROTEIN 2-LIKE PROTEIN 1"/>
    <property type="match status" value="1"/>
</dbReference>
<evidence type="ECO:0000313" key="12">
    <source>
        <dbReference type="Proteomes" id="UP001295444"/>
    </source>
</evidence>
<evidence type="ECO:0000256" key="2">
    <source>
        <dbReference type="ARBA" id="ARBA00022443"/>
    </source>
</evidence>
<dbReference type="Proteomes" id="UP001295444">
    <property type="component" value="Chromosome 07"/>
</dbReference>
<sequence>MSRDPESVAKITENTYKNVVDQFNPGLRNLVNLGRNYEKAISAMVLAGKAYFDGVAKIGEMTTVSPVSKDLGFVLQDISSVHKKLNDSLEENFRKFHREIIAELERKTDQDIKYMNGENDRFTARGASALLTVIFHTDDGEKRRRVRTAEGARRWKKEILKETLYIGLMRMWESRAAKSSAHICENTIKRSYGVVWNQHSNFLSFGKMGQKKDLTGSEKSKYQQGRKKRVEKPRRKITAHELKSQADMAKMDGPVAGLMMDNAPSHASNAMACSATRPTPDLSLSKEGLDPWIPISTNHMVVHQYMGDSWKHNHYKRTEEPSMPRSMSVATGLNQIKKRKVRTIFPHTGNSKTLLSFSEGDVITLLIPEEKEGWLYGEHDKSKLKGWFPSSYTRPIEENGIESPNVQSATPSPAPVRSLSTANLVEKGAVVLPEPDYLETVSNSSNQGTTSYTVPLAKEPAPVATNGSPKPAANGLMKHPFLSGENPFATVTLRPTVTNDRSAPIVRR</sequence>
<dbReference type="Gene3D" id="2.30.30.40">
    <property type="entry name" value="SH3 Domains"/>
    <property type="match status" value="1"/>
</dbReference>
<dbReference type="FunFam" id="2.30.30.40:FF:000018">
    <property type="entry name" value="Brain-specific angiogenesis inhibitor 1-associated protein 2"/>
    <property type="match status" value="1"/>
</dbReference>
<dbReference type="GO" id="GO:0030838">
    <property type="term" value="P:positive regulation of actin filament polymerization"/>
    <property type="evidence" value="ECO:0007669"/>
    <property type="project" value="TreeGrafter"/>
</dbReference>
<feature type="region of interest" description="Disordered" evidence="8">
    <location>
        <begin position="439"/>
        <end position="479"/>
    </location>
</feature>
<dbReference type="GO" id="GO:0005856">
    <property type="term" value="C:cytoskeleton"/>
    <property type="evidence" value="ECO:0007669"/>
    <property type="project" value="UniProtKB-SubCell"/>
</dbReference>
<dbReference type="Gene3D" id="1.20.1270.60">
    <property type="entry name" value="Arfaptin homology (AH) domain/BAR domain"/>
    <property type="match status" value="1"/>
</dbReference>
<accession>A0AAD1SPY2</accession>
<comment type="subcellular location">
    <subcellularLocation>
        <location evidence="1">Cytoplasm</location>
        <location evidence="1">Cytoskeleton</location>
    </subcellularLocation>
</comment>
<feature type="domain" description="SH3" evidence="9">
    <location>
        <begin position="336"/>
        <end position="398"/>
    </location>
</feature>
<dbReference type="Pfam" id="PF14604">
    <property type="entry name" value="SH3_9"/>
    <property type="match status" value="1"/>
</dbReference>
<evidence type="ECO:0000256" key="3">
    <source>
        <dbReference type="ARBA" id="ARBA00022490"/>
    </source>
</evidence>
<dbReference type="InterPro" id="IPR027681">
    <property type="entry name" value="IRSp53/IRTKS/Pinkbar"/>
</dbReference>
<dbReference type="GO" id="GO:0051017">
    <property type="term" value="P:actin filament bundle assembly"/>
    <property type="evidence" value="ECO:0007669"/>
    <property type="project" value="TreeGrafter"/>
</dbReference>
<protein>
    <submittedName>
        <fullName evidence="11">Brain-specific angiogenesis inhibitor 1-associated 2 1</fullName>
    </submittedName>
</protein>